<dbReference type="PANTHER" id="PTHR36118">
    <property type="entry name" value="ION-TRANSLOCATING OXIDOREDUCTASE COMPLEX SUBUNIT G"/>
    <property type="match status" value="1"/>
</dbReference>
<evidence type="ECO:0000256" key="1">
    <source>
        <dbReference type="ARBA" id="ARBA00022448"/>
    </source>
</evidence>
<dbReference type="PIRSF" id="PIRSF006091">
    <property type="entry name" value="E_trnsport_RnfG"/>
    <property type="match status" value="1"/>
</dbReference>
<comment type="cofactor">
    <cofactor evidence="6">
        <name>FMN</name>
        <dbReference type="ChEBI" id="CHEBI:58210"/>
    </cofactor>
</comment>
<sequence>MAETKKAPNQIVKLALVLFLVSAIVSGVLGVVNMFTKDRIAELEAQARAEAYNAVLPWDGEYVNVEYDKDAFETVDAIAQAGDQGWVVELTFSGAQSSISAAFGVSPDYTITGASVISHSETSGLGAKIVEEDFLASFVGQSEGMAVTKDGGTVDSITAATISSRAMAIAANTAIAAVKALG</sequence>
<dbReference type="GO" id="GO:0009055">
    <property type="term" value="F:electron transfer activity"/>
    <property type="evidence" value="ECO:0007669"/>
    <property type="project" value="InterPro"/>
</dbReference>
<proteinExistence type="inferred from homology"/>
<comment type="subcellular location">
    <subcellularLocation>
        <location evidence="6">Cell membrane</location>
        <topology evidence="6">Single-pass membrane protein</topology>
    </subcellularLocation>
</comment>
<comment type="caution">
    <text evidence="8">The sequence shown here is derived from an EMBL/GenBank/DDBJ whole genome shotgun (WGS) entry which is preliminary data.</text>
</comment>
<dbReference type="InterPro" id="IPR007329">
    <property type="entry name" value="FMN-bd"/>
</dbReference>
<accession>A0A9D1K8L5</accession>
<dbReference type="NCBIfam" id="TIGR01947">
    <property type="entry name" value="rnfG"/>
    <property type="match status" value="1"/>
</dbReference>
<keyword evidence="3 6" id="KW-0285">Flavoprotein</keyword>
<organism evidence="8 9">
    <name type="scientific">Candidatus Scatomorpha pullistercoris</name>
    <dbReference type="NCBI Taxonomy" id="2840929"/>
    <lineage>
        <taxon>Bacteria</taxon>
        <taxon>Bacillati</taxon>
        <taxon>Bacillota</taxon>
        <taxon>Clostridia</taxon>
        <taxon>Eubacteriales</taxon>
        <taxon>Candidatus Scatomorpha</taxon>
    </lineage>
</organism>
<keyword evidence="2 6" id="KW-0597">Phosphoprotein</keyword>
<keyword evidence="4 6" id="KW-0288">FMN</keyword>
<keyword evidence="6" id="KW-1133">Transmembrane helix</keyword>
<reference evidence="8" key="2">
    <citation type="journal article" date="2021" name="PeerJ">
        <title>Extensive microbial diversity within the chicken gut microbiome revealed by metagenomics and culture.</title>
        <authorList>
            <person name="Gilroy R."/>
            <person name="Ravi A."/>
            <person name="Getino M."/>
            <person name="Pursley I."/>
            <person name="Horton D.L."/>
            <person name="Alikhan N.F."/>
            <person name="Baker D."/>
            <person name="Gharbi K."/>
            <person name="Hall N."/>
            <person name="Watson M."/>
            <person name="Adriaenssens E.M."/>
            <person name="Foster-Nyarko E."/>
            <person name="Jarju S."/>
            <person name="Secka A."/>
            <person name="Antonio M."/>
            <person name="Oren A."/>
            <person name="Chaudhuri R.R."/>
            <person name="La Ragione R."/>
            <person name="Hildebrand F."/>
            <person name="Pallen M.J."/>
        </authorList>
    </citation>
    <scope>NUCLEOTIDE SEQUENCE</scope>
    <source>
        <strain evidence="8">ChiHecec3B27-6122</strain>
    </source>
</reference>
<evidence type="ECO:0000256" key="4">
    <source>
        <dbReference type="ARBA" id="ARBA00022643"/>
    </source>
</evidence>
<keyword evidence="5 6" id="KW-0249">Electron transport</keyword>
<dbReference type="InterPro" id="IPR010209">
    <property type="entry name" value="Ion_transpt_RnfG/RsxG"/>
</dbReference>
<keyword evidence="6" id="KW-1003">Cell membrane</keyword>
<dbReference type="SMART" id="SM00900">
    <property type="entry name" value="FMN_bind"/>
    <property type="match status" value="1"/>
</dbReference>
<feature type="modified residue" description="FMN phosphoryl threonine" evidence="6">
    <location>
        <position position="161"/>
    </location>
</feature>
<feature type="domain" description="FMN-binding" evidence="7">
    <location>
        <begin position="94"/>
        <end position="178"/>
    </location>
</feature>
<comment type="subunit">
    <text evidence="6">The complex is composed of six subunits: RnfA, RnfB, RnfC, RnfD, RnfE and RnfG.</text>
</comment>
<dbReference type="GO" id="GO:0010181">
    <property type="term" value="F:FMN binding"/>
    <property type="evidence" value="ECO:0007669"/>
    <property type="project" value="InterPro"/>
</dbReference>
<gene>
    <name evidence="6" type="primary">rnfG</name>
    <name evidence="8" type="ORF">IAD42_08765</name>
</gene>
<dbReference type="GO" id="GO:0022900">
    <property type="term" value="P:electron transport chain"/>
    <property type="evidence" value="ECO:0007669"/>
    <property type="project" value="UniProtKB-UniRule"/>
</dbReference>
<evidence type="ECO:0000313" key="9">
    <source>
        <dbReference type="Proteomes" id="UP000886876"/>
    </source>
</evidence>
<dbReference type="EC" id="7.-.-.-" evidence="6"/>
<dbReference type="Pfam" id="PF04205">
    <property type="entry name" value="FMN_bind"/>
    <property type="match status" value="1"/>
</dbReference>
<evidence type="ECO:0000313" key="8">
    <source>
        <dbReference type="EMBL" id="HIS98053.1"/>
    </source>
</evidence>
<dbReference type="Proteomes" id="UP000886876">
    <property type="component" value="Unassembled WGS sequence"/>
</dbReference>
<reference evidence="8" key="1">
    <citation type="submission" date="2020-10" db="EMBL/GenBank/DDBJ databases">
        <authorList>
            <person name="Gilroy R."/>
        </authorList>
    </citation>
    <scope>NUCLEOTIDE SEQUENCE</scope>
    <source>
        <strain evidence="8">ChiHecec3B27-6122</strain>
    </source>
</reference>
<comment type="function">
    <text evidence="6">Part of a membrane-bound complex that couples electron transfer with translocation of ions across the membrane.</text>
</comment>
<protein>
    <recommendedName>
        <fullName evidence="6">Ion-translocating oxidoreductase complex subunit G</fullName>
        <ecNumber evidence="6">7.-.-.-</ecNumber>
    </recommendedName>
    <alternativeName>
        <fullName evidence="6">Rnf electron transport complex subunit G</fullName>
    </alternativeName>
</protein>
<keyword evidence="6" id="KW-1278">Translocase</keyword>
<keyword evidence="6" id="KW-0812">Transmembrane</keyword>
<dbReference type="GO" id="GO:0005886">
    <property type="term" value="C:plasma membrane"/>
    <property type="evidence" value="ECO:0007669"/>
    <property type="project" value="UniProtKB-SubCell"/>
</dbReference>
<evidence type="ECO:0000256" key="2">
    <source>
        <dbReference type="ARBA" id="ARBA00022553"/>
    </source>
</evidence>
<evidence type="ECO:0000256" key="6">
    <source>
        <dbReference type="HAMAP-Rule" id="MF_00479"/>
    </source>
</evidence>
<dbReference type="HAMAP" id="MF_00479">
    <property type="entry name" value="RsxG_RnfG"/>
    <property type="match status" value="1"/>
</dbReference>
<evidence type="ECO:0000256" key="5">
    <source>
        <dbReference type="ARBA" id="ARBA00022982"/>
    </source>
</evidence>
<evidence type="ECO:0000256" key="3">
    <source>
        <dbReference type="ARBA" id="ARBA00022630"/>
    </source>
</evidence>
<dbReference type="EMBL" id="DVJS01000218">
    <property type="protein sequence ID" value="HIS98053.1"/>
    <property type="molecule type" value="Genomic_DNA"/>
</dbReference>
<keyword evidence="6" id="KW-0472">Membrane</keyword>
<dbReference type="AlphaFoldDB" id="A0A9D1K8L5"/>
<dbReference type="PANTHER" id="PTHR36118:SF1">
    <property type="entry name" value="ION-TRANSLOCATING OXIDOREDUCTASE COMPLEX SUBUNIT G"/>
    <property type="match status" value="1"/>
</dbReference>
<evidence type="ECO:0000259" key="7">
    <source>
        <dbReference type="SMART" id="SM00900"/>
    </source>
</evidence>
<name>A0A9D1K8L5_9FIRM</name>
<comment type="similarity">
    <text evidence="6">Belongs to the RnfG family.</text>
</comment>
<keyword evidence="1 6" id="KW-0813">Transport</keyword>